<feature type="coiled-coil region" evidence="1">
    <location>
        <begin position="839"/>
        <end position="873"/>
    </location>
</feature>
<dbReference type="EMBL" id="JBCEZU010000034">
    <property type="protein sequence ID" value="KAK9537918.1"/>
    <property type="molecule type" value="Genomic_DNA"/>
</dbReference>
<feature type="coiled-coil region" evidence="1">
    <location>
        <begin position="349"/>
        <end position="383"/>
    </location>
</feature>
<dbReference type="Proteomes" id="UP001488805">
    <property type="component" value="Unassembled WGS sequence"/>
</dbReference>
<evidence type="ECO:0000313" key="3">
    <source>
        <dbReference type="EMBL" id="KAK9537918.1"/>
    </source>
</evidence>
<proteinExistence type="predicted"/>
<feature type="coiled-coil region" evidence="1">
    <location>
        <begin position="104"/>
        <end position="152"/>
    </location>
</feature>
<feature type="compositionally biased region" description="Polar residues" evidence="2">
    <location>
        <begin position="320"/>
        <end position="332"/>
    </location>
</feature>
<feature type="region of interest" description="Disordered" evidence="2">
    <location>
        <begin position="1"/>
        <end position="24"/>
    </location>
</feature>
<evidence type="ECO:0000256" key="1">
    <source>
        <dbReference type="SAM" id="Coils"/>
    </source>
</evidence>
<reference evidence="3 4" key="1">
    <citation type="journal article" date="2024" name="Genome Biol. Evol.">
        <title>Chromosome-level genome assembly of the viviparous eelpout Zoarces viviparus.</title>
        <authorList>
            <person name="Fuhrmann N."/>
            <person name="Brasseur M.V."/>
            <person name="Bakowski C.E."/>
            <person name="Podsiadlowski L."/>
            <person name="Prost S."/>
            <person name="Krehenwinkel H."/>
            <person name="Mayer C."/>
        </authorList>
    </citation>
    <scope>NUCLEOTIDE SEQUENCE [LARGE SCALE GENOMIC DNA]</scope>
    <source>
        <strain evidence="3">NO-MEL_2022_Ind0_liver</strain>
    </source>
</reference>
<sequence>MAAALKEAQDLLETERDFQSKTTTEEEMEVFKNLCQAKVDEQLDVSSKLKAALEKAEQELKNGHLQWQEEKSSLTARQYNNCYSFHSQGKVIASIRAQEREAAKQTLEKTQAFYQAQLEEQRAERSKMAAALKEAQDLLETEHEEMEVFKNLYQEKLDEQLDVSSKLKAALEKAEPELKNGHLQWQEEKSSLKARQQKNSDSFHSQGKVIASIRAQEREAAKQTLEKNQAFYQAQLEEQRAESSKMAAVLKEAQDLLETERDVQSKTTTEEEMEVFKNLCQAKVDEQLDVSSKLKAALEKAEQELKNGHLQWQEEKSSLKARQQKNSDSFHSQGKVIASIRAQEREAAKQTLEKSQAFYQAQLEEQRAESSKMAAALKEAQDLLETERDVQSKTTTEEEMEVFKNLCQAKVDEQLDVSSKLKAALEKAKQELKNGHLQWQEEKSSLKARQYNNCYSFHSQGKVIASIRAQEREAAKQTLEKNQAFYQAQLEEQRAEHSKMAAALKEAQDLLETEHEEMEVFKNLYQEKVDEQLDVSSKLKAALEKAEQELKNGHLQWQEEKSSLKARQQKNSDSFHSQGKVIASIRAQEREAAKQTLEKSQAFYQAQLEEQRAESSKMAAALKEAQDLLETERDVQSKTTTEEEMEVFKNLCQAKVDEQLDVSSRLKAALEKAKQELKNGHLQWQEEKSSLKARQYNNCYSFHSPGKVIASIRAQEREAAKQTLEKTQAFYQAQLEEQRAEHSKMAAALKEAQDLLETEHEEMEVFKNLYQEKVDEQLDVSSKLKAALEKAEQELKNGHLQWQEEKSFLKARQQNNCDSFHSQGKVIASIRAQEREAAKQTLEKSQAFYQAQLEEQRAESSKMAAALKEAQDLLETERGDWVRPLASERVNLRGFRQ</sequence>
<accession>A0AAW1FUN9</accession>
<feature type="region of interest" description="Disordered" evidence="2">
    <location>
        <begin position="553"/>
        <end position="577"/>
    </location>
</feature>
<feature type="compositionally biased region" description="Polar residues" evidence="2">
    <location>
        <begin position="565"/>
        <end position="577"/>
    </location>
</feature>
<evidence type="ECO:0000313" key="4">
    <source>
        <dbReference type="Proteomes" id="UP001488805"/>
    </source>
</evidence>
<feature type="coiled-coil region" evidence="1">
    <location>
        <begin position="411"/>
        <end position="442"/>
    </location>
</feature>
<feature type="coiled-coil region" evidence="1">
    <location>
        <begin position="594"/>
        <end position="628"/>
    </location>
</feature>
<keyword evidence="4" id="KW-1185">Reference proteome</keyword>
<feature type="coiled-coil region" evidence="1">
    <location>
        <begin position="222"/>
        <end position="256"/>
    </location>
</feature>
<protein>
    <submittedName>
        <fullName evidence="3">Uncharacterized protein</fullName>
    </submittedName>
</protein>
<feature type="compositionally biased region" description="Polar residues" evidence="2">
    <location>
        <begin position="193"/>
        <end position="205"/>
    </location>
</feature>
<name>A0AAW1FUN9_ZOAVI</name>
<gene>
    <name evidence="3" type="ORF">VZT92_005493</name>
</gene>
<feature type="coiled-coil region" evidence="1">
    <location>
        <begin position="39"/>
        <end position="66"/>
    </location>
</feature>
<feature type="coiled-coil region" evidence="1">
    <location>
        <begin position="656"/>
        <end position="687"/>
    </location>
</feature>
<keyword evidence="1" id="KW-0175">Coiled coil</keyword>
<evidence type="ECO:0000256" key="2">
    <source>
        <dbReference type="SAM" id="MobiDB-lite"/>
    </source>
</evidence>
<feature type="region of interest" description="Disordered" evidence="2">
    <location>
        <begin position="309"/>
        <end position="332"/>
    </location>
</feature>
<dbReference type="AlphaFoldDB" id="A0AAW1FUN9"/>
<feature type="compositionally biased region" description="Basic and acidic residues" evidence="2">
    <location>
        <begin position="553"/>
        <end position="563"/>
    </location>
</feature>
<feature type="coiled-coil region" evidence="1">
    <location>
        <begin position="721"/>
        <end position="801"/>
    </location>
</feature>
<feature type="region of interest" description="Disordered" evidence="2">
    <location>
        <begin position="179"/>
        <end position="205"/>
    </location>
</feature>
<feature type="compositionally biased region" description="Basic and acidic residues" evidence="2">
    <location>
        <begin position="309"/>
        <end position="318"/>
    </location>
</feature>
<organism evidence="3 4">
    <name type="scientific">Zoarces viviparus</name>
    <name type="common">Viviparous eelpout</name>
    <name type="synonym">Blennius viviparus</name>
    <dbReference type="NCBI Taxonomy" id="48416"/>
    <lineage>
        <taxon>Eukaryota</taxon>
        <taxon>Metazoa</taxon>
        <taxon>Chordata</taxon>
        <taxon>Craniata</taxon>
        <taxon>Vertebrata</taxon>
        <taxon>Euteleostomi</taxon>
        <taxon>Actinopterygii</taxon>
        <taxon>Neopterygii</taxon>
        <taxon>Teleostei</taxon>
        <taxon>Neoteleostei</taxon>
        <taxon>Acanthomorphata</taxon>
        <taxon>Eupercaria</taxon>
        <taxon>Perciformes</taxon>
        <taxon>Cottioidei</taxon>
        <taxon>Zoarcales</taxon>
        <taxon>Zoarcidae</taxon>
        <taxon>Zoarcinae</taxon>
        <taxon>Zoarces</taxon>
    </lineage>
</organism>
<feature type="compositionally biased region" description="Basic and acidic residues" evidence="2">
    <location>
        <begin position="179"/>
        <end position="191"/>
    </location>
</feature>
<comment type="caution">
    <text evidence="3">The sequence shown here is derived from an EMBL/GenBank/DDBJ whole genome shotgun (WGS) entry which is preliminary data.</text>
</comment>
<feature type="compositionally biased region" description="Basic and acidic residues" evidence="2">
    <location>
        <begin position="7"/>
        <end position="19"/>
    </location>
</feature>